<feature type="non-terminal residue" evidence="2">
    <location>
        <position position="119"/>
    </location>
</feature>
<dbReference type="EMBL" id="CAXAMN010001998">
    <property type="protein sequence ID" value="CAK8997206.1"/>
    <property type="molecule type" value="Genomic_DNA"/>
</dbReference>
<name>A0ABP0I5H9_9DINO</name>
<keyword evidence="1" id="KW-0472">Membrane</keyword>
<keyword evidence="1" id="KW-1133">Transmembrane helix</keyword>
<feature type="transmembrane region" description="Helical" evidence="1">
    <location>
        <begin position="28"/>
        <end position="47"/>
    </location>
</feature>
<evidence type="ECO:0000313" key="2">
    <source>
        <dbReference type="EMBL" id="CAK8997206.1"/>
    </source>
</evidence>
<protein>
    <submittedName>
        <fullName evidence="2">Uncharacterized protein</fullName>
    </submittedName>
</protein>
<comment type="caution">
    <text evidence="2">The sequence shown here is derived from an EMBL/GenBank/DDBJ whole genome shotgun (WGS) entry which is preliminary data.</text>
</comment>
<gene>
    <name evidence="2" type="ORF">CCMP2556_LOCUS4756</name>
</gene>
<keyword evidence="1" id="KW-0812">Transmembrane</keyword>
<proteinExistence type="predicted"/>
<organism evidence="2 3">
    <name type="scientific">Durusdinium trenchii</name>
    <dbReference type="NCBI Taxonomy" id="1381693"/>
    <lineage>
        <taxon>Eukaryota</taxon>
        <taxon>Sar</taxon>
        <taxon>Alveolata</taxon>
        <taxon>Dinophyceae</taxon>
        <taxon>Suessiales</taxon>
        <taxon>Symbiodiniaceae</taxon>
        <taxon>Durusdinium</taxon>
    </lineage>
</organism>
<evidence type="ECO:0000313" key="3">
    <source>
        <dbReference type="Proteomes" id="UP001642484"/>
    </source>
</evidence>
<evidence type="ECO:0000256" key="1">
    <source>
        <dbReference type="SAM" id="Phobius"/>
    </source>
</evidence>
<accession>A0ABP0I5H9</accession>
<keyword evidence="3" id="KW-1185">Reference proteome</keyword>
<sequence length="119" mass="13054">MYLLNDVRPREINMPHAFVFSQMLGRSCTMRIAQCLAISVVILIAALKQQTNNPTMNLPDSCLMLQAPGLELLSTGGSSKRCCQFPPWSKSLQSPPCVPVATCVMASLPSLQLLFESVR</sequence>
<reference evidence="2 3" key="1">
    <citation type="submission" date="2024-02" db="EMBL/GenBank/DDBJ databases">
        <authorList>
            <person name="Chen Y."/>
            <person name="Shah S."/>
            <person name="Dougan E. K."/>
            <person name="Thang M."/>
            <person name="Chan C."/>
        </authorList>
    </citation>
    <scope>NUCLEOTIDE SEQUENCE [LARGE SCALE GENOMIC DNA]</scope>
</reference>
<dbReference type="Proteomes" id="UP001642484">
    <property type="component" value="Unassembled WGS sequence"/>
</dbReference>